<gene>
    <name evidence="2" type="ORF">PMAYCL1PPCAC_29429</name>
</gene>
<proteinExistence type="predicted"/>
<reference evidence="3" key="1">
    <citation type="submission" date="2022-10" db="EMBL/GenBank/DDBJ databases">
        <title>Genome assembly of Pristionchus species.</title>
        <authorList>
            <person name="Yoshida K."/>
            <person name="Sommer R.J."/>
        </authorList>
    </citation>
    <scope>NUCLEOTIDE SEQUENCE [LARGE SCALE GENOMIC DNA]</scope>
    <source>
        <strain evidence="3">RS5460</strain>
    </source>
</reference>
<evidence type="ECO:0000313" key="2">
    <source>
        <dbReference type="EMBL" id="GMR59234.1"/>
    </source>
</evidence>
<organism evidence="2 3">
    <name type="scientific">Pristionchus mayeri</name>
    <dbReference type="NCBI Taxonomy" id="1317129"/>
    <lineage>
        <taxon>Eukaryota</taxon>
        <taxon>Metazoa</taxon>
        <taxon>Ecdysozoa</taxon>
        <taxon>Nematoda</taxon>
        <taxon>Chromadorea</taxon>
        <taxon>Rhabditida</taxon>
        <taxon>Rhabditina</taxon>
        <taxon>Diplogasteromorpha</taxon>
        <taxon>Diplogasteroidea</taxon>
        <taxon>Neodiplogasteridae</taxon>
        <taxon>Pristionchus</taxon>
    </lineage>
</organism>
<keyword evidence="1" id="KW-1133">Transmembrane helix</keyword>
<feature type="transmembrane region" description="Helical" evidence="1">
    <location>
        <begin position="102"/>
        <end position="124"/>
    </location>
</feature>
<accession>A0AAN5IC57</accession>
<keyword evidence="1" id="KW-0812">Transmembrane</keyword>
<protein>
    <submittedName>
        <fullName evidence="2">Uncharacterized protein</fullName>
    </submittedName>
</protein>
<keyword evidence="3" id="KW-1185">Reference proteome</keyword>
<name>A0AAN5IC57_9BILA</name>
<dbReference type="Proteomes" id="UP001328107">
    <property type="component" value="Unassembled WGS sequence"/>
</dbReference>
<dbReference type="AlphaFoldDB" id="A0AAN5IC57"/>
<sequence length="163" mass="18035">SSFSSLCSSNLPLHLDTLSPSPNPYADHSPALSMKIKVPKRQYSIDDPLQRMETPMFDKKGGKMKKGPSSPGTVLSMAGLFVVGLLLIISGMLVLIAQRELAFVITGCVFLGIGVTMLLVCAVLQRKNVVKYILDVNRDLYFLNMSDSHLWRVMFDNNKSDLE</sequence>
<evidence type="ECO:0000313" key="3">
    <source>
        <dbReference type="Proteomes" id="UP001328107"/>
    </source>
</evidence>
<keyword evidence="1" id="KW-0472">Membrane</keyword>
<feature type="non-terminal residue" evidence="2">
    <location>
        <position position="1"/>
    </location>
</feature>
<evidence type="ECO:0000256" key="1">
    <source>
        <dbReference type="SAM" id="Phobius"/>
    </source>
</evidence>
<comment type="caution">
    <text evidence="2">The sequence shown here is derived from an EMBL/GenBank/DDBJ whole genome shotgun (WGS) entry which is preliminary data.</text>
</comment>
<feature type="transmembrane region" description="Helical" evidence="1">
    <location>
        <begin position="73"/>
        <end position="96"/>
    </location>
</feature>
<dbReference type="EMBL" id="BTRK01000006">
    <property type="protein sequence ID" value="GMR59234.1"/>
    <property type="molecule type" value="Genomic_DNA"/>
</dbReference>